<protein>
    <submittedName>
        <fullName evidence="2">Uncharacterized protein</fullName>
    </submittedName>
</protein>
<sequence>MRAFIDHLPDFSGALPLPPDVPEAQAQLTREPKPARSTAPAPVVPALSTPTPDPAALIAAAAAQAREQGRAEGEAAARTEAEHQRAIDGEEADRRLADARLDWAVQEGERLAIAIGKGLSQIENDLAASLARAVTPLLAKAVRERALAEMAATISRAIAGGEAPLMRVCGPPDLIEALRERIEPCSAIAFEASSEAEVTVISASATTFQTQIRSWIERLNAATE</sequence>
<dbReference type="AlphaFoldDB" id="A0A9W6J6D9"/>
<dbReference type="RefSeq" id="WP_213375754.1">
    <property type="nucleotide sequence ID" value="NZ_BSFJ01000001.1"/>
</dbReference>
<organism evidence="2 3">
    <name type="scientific">Ancylobacter dichloromethanicus</name>
    <dbReference type="NCBI Taxonomy" id="518825"/>
    <lineage>
        <taxon>Bacteria</taxon>
        <taxon>Pseudomonadati</taxon>
        <taxon>Pseudomonadota</taxon>
        <taxon>Alphaproteobacteria</taxon>
        <taxon>Hyphomicrobiales</taxon>
        <taxon>Xanthobacteraceae</taxon>
        <taxon>Ancylobacter</taxon>
    </lineage>
</organism>
<dbReference type="EMBL" id="BSFJ01000001">
    <property type="protein sequence ID" value="GLK70055.1"/>
    <property type="molecule type" value="Genomic_DNA"/>
</dbReference>
<keyword evidence="3" id="KW-1185">Reference proteome</keyword>
<accession>A0A9W6J6D9</accession>
<name>A0A9W6J6D9_9HYPH</name>
<comment type="caution">
    <text evidence="2">The sequence shown here is derived from an EMBL/GenBank/DDBJ whole genome shotgun (WGS) entry which is preliminary data.</text>
</comment>
<feature type="region of interest" description="Disordered" evidence="1">
    <location>
        <begin position="1"/>
        <end position="52"/>
    </location>
</feature>
<proteinExistence type="predicted"/>
<evidence type="ECO:0000313" key="3">
    <source>
        <dbReference type="Proteomes" id="UP001143370"/>
    </source>
</evidence>
<evidence type="ECO:0000256" key="1">
    <source>
        <dbReference type="SAM" id="MobiDB-lite"/>
    </source>
</evidence>
<reference evidence="2" key="2">
    <citation type="submission" date="2023-01" db="EMBL/GenBank/DDBJ databases">
        <authorList>
            <person name="Sun Q."/>
            <person name="Evtushenko L."/>
        </authorList>
    </citation>
    <scope>NUCLEOTIDE SEQUENCE</scope>
    <source>
        <strain evidence="2">VKM B-2484</strain>
    </source>
</reference>
<gene>
    <name evidence="2" type="ORF">GCM10017643_01700</name>
</gene>
<feature type="region of interest" description="Disordered" evidence="1">
    <location>
        <begin position="72"/>
        <end position="91"/>
    </location>
</feature>
<evidence type="ECO:0000313" key="2">
    <source>
        <dbReference type="EMBL" id="GLK70055.1"/>
    </source>
</evidence>
<reference evidence="2" key="1">
    <citation type="journal article" date="2014" name="Int. J. Syst. Evol. Microbiol.">
        <title>Complete genome sequence of Corynebacterium casei LMG S-19264T (=DSM 44701T), isolated from a smear-ripened cheese.</title>
        <authorList>
            <consortium name="US DOE Joint Genome Institute (JGI-PGF)"/>
            <person name="Walter F."/>
            <person name="Albersmeier A."/>
            <person name="Kalinowski J."/>
            <person name="Ruckert C."/>
        </authorList>
    </citation>
    <scope>NUCLEOTIDE SEQUENCE</scope>
    <source>
        <strain evidence="2">VKM B-2484</strain>
    </source>
</reference>
<dbReference type="Proteomes" id="UP001143370">
    <property type="component" value="Unassembled WGS sequence"/>
</dbReference>